<organism evidence="1 2">
    <name type="scientific">Glycomyces tritici</name>
    <dbReference type="NCBI Taxonomy" id="2665176"/>
    <lineage>
        <taxon>Bacteria</taxon>
        <taxon>Bacillati</taxon>
        <taxon>Actinomycetota</taxon>
        <taxon>Actinomycetes</taxon>
        <taxon>Glycomycetales</taxon>
        <taxon>Glycomycetaceae</taxon>
        <taxon>Glycomyces</taxon>
    </lineage>
</organism>
<evidence type="ECO:0000313" key="1">
    <source>
        <dbReference type="EMBL" id="MDN3243189.1"/>
    </source>
</evidence>
<gene>
    <name evidence="1" type="ORF">QWI33_25935</name>
</gene>
<evidence type="ECO:0000313" key="2">
    <source>
        <dbReference type="Proteomes" id="UP001171902"/>
    </source>
</evidence>
<reference evidence="1" key="1">
    <citation type="submission" date="2023-06" db="EMBL/GenBank/DDBJ databases">
        <title>Gycomyces niveus sp.nov., a novel actinomycete isolated from soil in Shouguang.</title>
        <authorList>
            <person name="Yang X."/>
            <person name="Zhao J."/>
        </authorList>
    </citation>
    <scope>NUCLEOTIDE SEQUENCE</scope>
    <source>
        <strain evidence="1">NEAU C2</strain>
    </source>
</reference>
<evidence type="ECO:0008006" key="3">
    <source>
        <dbReference type="Google" id="ProtNLM"/>
    </source>
</evidence>
<accession>A0ABT7YX16</accession>
<dbReference type="RefSeq" id="WP_289959748.1">
    <property type="nucleotide sequence ID" value="NZ_JAUEMJ010000011.1"/>
</dbReference>
<sequence>MRTTMVSGVIAVVVALGTLTVPPLIKALSDDPPAPEVRLASVIVHEPDGDVASMEFTIHNTGSSRGIVEEAVFTVEEVITVVPCVGGGIVELSAEYDLLLPSRAEKGDQFTVPVSQQVGPDEADRFAINARLDQAAMGFETLFRLDVQLAVDGPAEDLAVGTVIVSLPHSPANSSLTYWGGEHTEINLQWMESQGEAAQGVKECIDENTQILHDFLKAPGERPPSLVRLFDELDF</sequence>
<dbReference type="Proteomes" id="UP001171902">
    <property type="component" value="Unassembled WGS sequence"/>
</dbReference>
<comment type="caution">
    <text evidence="1">The sequence shown here is derived from an EMBL/GenBank/DDBJ whole genome shotgun (WGS) entry which is preliminary data.</text>
</comment>
<keyword evidence="2" id="KW-1185">Reference proteome</keyword>
<dbReference type="EMBL" id="JAUEMJ010000011">
    <property type="protein sequence ID" value="MDN3243189.1"/>
    <property type="molecule type" value="Genomic_DNA"/>
</dbReference>
<proteinExistence type="predicted"/>
<name>A0ABT7YX16_9ACTN</name>
<protein>
    <recommendedName>
        <fullName evidence="3">CARDB domain-containing protein</fullName>
    </recommendedName>
</protein>